<evidence type="ECO:0000313" key="3">
    <source>
        <dbReference type="EMBL" id="EDY17389.1"/>
    </source>
</evidence>
<keyword evidence="2" id="KW-1133">Transmembrane helix</keyword>
<dbReference type="EMBL" id="ABVL01000020">
    <property type="protein sequence ID" value="EDY17389.1"/>
    <property type="molecule type" value="Genomic_DNA"/>
</dbReference>
<evidence type="ECO:0000256" key="2">
    <source>
        <dbReference type="SAM" id="Phobius"/>
    </source>
</evidence>
<accession>B4D835</accession>
<feature type="region of interest" description="Disordered" evidence="1">
    <location>
        <begin position="158"/>
        <end position="183"/>
    </location>
</feature>
<dbReference type="AlphaFoldDB" id="B4D835"/>
<sequence>MPPLAHHSLANPSRNLHRVPDAPVAGMKRGARVGGFSLVEVIIAIGVIAFAFIPMVGMLPMGLDLSRQAIDTTVQAQIVQQLTTEVQQTDFSRLGDLASASTASPYYFDDQGNPVTDPNNAIYQAVFAISTSTTLPDAVATQKLATVTLCVLNTKSNRHSKEQDLTKNPDSKKITFLVPDNGR</sequence>
<gene>
    <name evidence="3" type="ORF">CfE428DRAFT_5075</name>
</gene>
<dbReference type="eggNOG" id="ENOG5033Z6Z">
    <property type="taxonomic scope" value="Bacteria"/>
</dbReference>
<reference evidence="3 4" key="1">
    <citation type="journal article" date="2011" name="J. Bacteriol.">
        <title>Genome sequence of Chthoniobacter flavus Ellin428, an aerobic heterotrophic soil bacterium.</title>
        <authorList>
            <person name="Kant R."/>
            <person name="van Passel M.W."/>
            <person name="Palva A."/>
            <person name="Lucas S."/>
            <person name="Lapidus A."/>
            <person name="Glavina Del Rio T."/>
            <person name="Dalin E."/>
            <person name="Tice H."/>
            <person name="Bruce D."/>
            <person name="Goodwin L."/>
            <person name="Pitluck S."/>
            <person name="Larimer F.W."/>
            <person name="Land M.L."/>
            <person name="Hauser L."/>
            <person name="Sangwan P."/>
            <person name="de Vos W.M."/>
            <person name="Janssen P.H."/>
            <person name="Smidt H."/>
        </authorList>
    </citation>
    <scope>NUCLEOTIDE SEQUENCE [LARGE SCALE GENOMIC DNA]</scope>
    <source>
        <strain evidence="3 4">Ellin428</strain>
    </source>
</reference>
<dbReference type="RefSeq" id="WP_006982396.1">
    <property type="nucleotide sequence ID" value="NZ_ABVL01000020.1"/>
</dbReference>
<keyword evidence="4" id="KW-1185">Reference proteome</keyword>
<comment type="caution">
    <text evidence="3">The sequence shown here is derived from an EMBL/GenBank/DDBJ whole genome shotgun (WGS) entry which is preliminary data.</text>
</comment>
<evidence type="ECO:0008006" key="5">
    <source>
        <dbReference type="Google" id="ProtNLM"/>
    </source>
</evidence>
<proteinExistence type="predicted"/>
<protein>
    <recommendedName>
        <fullName evidence="5">Verru_Chthon cassette protein B</fullName>
    </recommendedName>
</protein>
<evidence type="ECO:0000313" key="4">
    <source>
        <dbReference type="Proteomes" id="UP000005824"/>
    </source>
</evidence>
<feature type="transmembrane region" description="Helical" evidence="2">
    <location>
        <begin position="36"/>
        <end position="59"/>
    </location>
</feature>
<dbReference type="STRING" id="497964.CfE428DRAFT_5075"/>
<organism evidence="3 4">
    <name type="scientific">Chthoniobacter flavus Ellin428</name>
    <dbReference type="NCBI Taxonomy" id="497964"/>
    <lineage>
        <taxon>Bacteria</taxon>
        <taxon>Pseudomonadati</taxon>
        <taxon>Verrucomicrobiota</taxon>
        <taxon>Spartobacteria</taxon>
        <taxon>Chthoniobacterales</taxon>
        <taxon>Chthoniobacteraceae</taxon>
        <taxon>Chthoniobacter</taxon>
    </lineage>
</organism>
<feature type="region of interest" description="Disordered" evidence="1">
    <location>
        <begin position="1"/>
        <end position="21"/>
    </location>
</feature>
<evidence type="ECO:0000256" key="1">
    <source>
        <dbReference type="SAM" id="MobiDB-lite"/>
    </source>
</evidence>
<keyword evidence="2" id="KW-0472">Membrane</keyword>
<dbReference type="InterPro" id="IPR019838">
    <property type="entry name" value="Verru/Chthon_B"/>
</dbReference>
<keyword evidence="2" id="KW-0812">Transmembrane</keyword>
<dbReference type="NCBIfam" id="TIGR02598">
    <property type="entry name" value="Verru_Chthon cassette protein B"/>
    <property type="match status" value="1"/>
</dbReference>
<name>B4D835_9BACT</name>
<feature type="compositionally biased region" description="Basic and acidic residues" evidence="1">
    <location>
        <begin position="159"/>
        <end position="173"/>
    </location>
</feature>
<dbReference type="Proteomes" id="UP000005824">
    <property type="component" value="Unassembled WGS sequence"/>
</dbReference>
<dbReference type="InParanoid" id="B4D835"/>